<proteinExistence type="predicted"/>
<dbReference type="CDD" id="cd00303">
    <property type="entry name" value="retropepsin_like"/>
    <property type="match status" value="1"/>
</dbReference>
<dbReference type="GO" id="GO:0003676">
    <property type="term" value="F:nucleic acid binding"/>
    <property type="evidence" value="ECO:0007669"/>
    <property type="project" value="InterPro"/>
</dbReference>
<dbReference type="InterPro" id="IPR000467">
    <property type="entry name" value="G_patch_dom"/>
</dbReference>
<sequence>MSEKEIVEVFVRVQKPEYYDRIMLLVGAKFAEIVKVGETIEAGLRTGKIACVAESLRFSSLLKKKREDVSSISFEGKKTQENPYHTKVVIDLYRVHTRFIHLFPIIKVLPLLSTKLPFQFTKLHLITIEMSPPTVPTFKFEKKPARIFTPLIESRTKLFDRLNTADYIHPVGPKPVDTSSKFYRPEQRCAYHSNSVGHDTEDCINLKHKIQDLIDQKVVSLQTVEPNVNSNPLPNHGGVTINMIETDDDGFVAKAIVPIAPDNPERAFVILTPKKVTALVPRETPARSKFVIETAVTQGMTRSGRCYTPEELSQGVQKKEQSKRPISEAEAEEFWRKMQPKDYSIVKHLEKTPAQISVWALLMSSQMHRQALMKALDDTYVPVGTNSDNLAAMINQVVRGHRISFCDEELPFEGRMHNKTLHVTVMCRDKIINRILIDDGFGLNICPLSTLRQLKFDLGKLQQNQVNVRAFDGVQRDTLAAVNLDVQIGPAEFKVEFQVLDINTSYNLFLGRPFIHMAGAVPSTLHQLMKFVWKDQELVIYGEGSHSNEYAPIVDNISRGCDFYTVELVNATGDDLASQPPMPSVYKMIAAVMLRSGFEPGFGLGKHFQGIVEPIKIPTKGAKFEYVDDDGLGEGIYGLFEEIDAVVEEEAGTSGIRDAEPAEQLQNWTSTPILISRSSGNINLKPANVMSCHEPNE</sequence>
<dbReference type="EMBL" id="JAWPEI010000001">
    <property type="protein sequence ID" value="KAK4738129.1"/>
    <property type="molecule type" value="Genomic_DNA"/>
</dbReference>
<reference evidence="2 3" key="1">
    <citation type="submission" date="2023-10" db="EMBL/GenBank/DDBJ databases">
        <title>Genome-Wide Identification Analysis in wild type Solanum Pinnatisectum Reveals Some Genes Defensing Phytophthora Infestans.</title>
        <authorList>
            <person name="Sun C."/>
        </authorList>
    </citation>
    <scope>NUCLEOTIDE SEQUENCE [LARGE SCALE GENOMIC DNA]</scope>
    <source>
        <strain evidence="2">LQN</strain>
        <tissue evidence="2">Leaf</tissue>
    </source>
</reference>
<evidence type="ECO:0000259" key="1">
    <source>
        <dbReference type="PROSITE" id="PS50174"/>
    </source>
</evidence>
<name>A0AAV9MJG1_9SOLN</name>
<evidence type="ECO:0000313" key="2">
    <source>
        <dbReference type="EMBL" id="KAK4738129.1"/>
    </source>
</evidence>
<dbReference type="PANTHER" id="PTHR32108">
    <property type="entry name" value="DNA-DIRECTED RNA POLYMERASE SUBUNIT ALPHA"/>
    <property type="match status" value="1"/>
</dbReference>
<feature type="domain" description="G-patch" evidence="1">
    <location>
        <begin position="592"/>
        <end position="637"/>
    </location>
</feature>
<dbReference type="Pfam" id="PF01585">
    <property type="entry name" value="G-patch"/>
    <property type="match status" value="1"/>
</dbReference>
<dbReference type="AlphaFoldDB" id="A0AAV9MJG1"/>
<protein>
    <recommendedName>
        <fullName evidence="1">G-patch domain-containing protein</fullName>
    </recommendedName>
</protein>
<comment type="caution">
    <text evidence="2">The sequence shown here is derived from an EMBL/GenBank/DDBJ whole genome shotgun (WGS) entry which is preliminary data.</text>
</comment>
<dbReference type="InterPro" id="IPR021109">
    <property type="entry name" value="Peptidase_aspartic_dom_sf"/>
</dbReference>
<organism evidence="2 3">
    <name type="scientific">Solanum pinnatisectum</name>
    <name type="common">tansyleaf nightshade</name>
    <dbReference type="NCBI Taxonomy" id="50273"/>
    <lineage>
        <taxon>Eukaryota</taxon>
        <taxon>Viridiplantae</taxon>
        <taxon>Streptophyta</taxon>
        <taxon>Embryophyta</taxon>
        <taxon>Tracheophyta</taxon>
        <taxon>Spermatophyta</taxon>
        <taxon>Magnoliopsida</taxon>
        <taxon>eudicotyledons</taxon>
        <taxon>Gunneridae</taxon>
        <taxon>Pentapetalae</taxon>
        <taxon>asterids</taxon>
        <taxon>lamiids</taxon>
        <taxon>Solanales</taxon>
        <taxon>Solanaceae</taxon>
        <taxon>Solanoideae</taxon>
        <taxon>Solaneae</taxon>
        <taxon>Solanum</taxon>
    </lineage>
</organism>
<keyword evidence="3" id="KW-1185">Reference proteome</keyword>
<accession>A0AAV9MJG1</accession>
<dbReference type="PROSITE" id="PS50174">
    <property type="entry name" value="G_PATCH"/>
    <property type="match status" value="1"/>
</dbReference>
<evidence type="ECO:0000313" key="3">
    <source>
        <dbReference type="Proteomes" id="UP001311915"/>
    </source>
</evidence>
<dbReference type="PANTHER" id="PTHR32108:SF9">
    <property type="entry name" value="REVERSE TRANSCRIPTASE RNASE H-LIKE DOMAIN-CONTAINING PROTEIN"/>
    <property type="match status" value="1"/>
</dbReference>
<dbReference type="Gene3D" id="2.40.70.10">
    <property type="entry name" value="Acid Proteases"/>
    <property type="match status" value="1"/>
</dbReference>
<dbReference type="Proteomes" id="UP001311915">
    <property type="component" value="Unassembled WGS sequence"/>
</dbReference>
<gene>
    <name evidence="2" type="ORF">R3W88_001826</name>
</gene>